<keyword evidence="2" id="KW-0408">Iron</keyword>
<keyword evidence="2" id="KW-0479">Metal-binding</keyword>
<evidence type="ECO:0000313" key="3">
    <source>
        <dbReference type="EMBL" id="OGZ39667.1"/>
    </source>
</evidence>
<dbReference type="PANTHER" id="PTHR10458:SF22">
    <property type="entry name" value="PEPTIDE DEFORMYLASE"/>
    <property type="match status" value="1"/>
</dbReference>
<dbReference type="GO" id="GO:0042586">
    <property type="term" value="F:peptide deformylase activity"/>
    <property type="evidence" value="ECO:0007669"/>
    <property type="project" value="UniProtKB-UniRule"/>
</dbReference>
<dbReference type="InterPro" id="IPR023635">
    <property type="entry name" value="Peptide_deformylase"/>
</dbReference>
<organism evidence="3 4">
    <name type="scientific">Candidatus Portnoybacteria bacterium RIFCSPLOWO2_02_FULL_39_11</name>
    <dbReference type="NCBI Taxonomy" id="1802001"/>
    <lineage>
        <taxon>Bacteria</taxon>
        <taxon>Candidatus Portnoyibacteriota</taxon>
    </lineage>
</organism>
<feature type="binding site" evidence="2">
    <location>
        <position position="136"/>
    </location>
    <ligand>
        <name>Fe cation</name>
        <dbReference type="ChEBI" id="CHEBI:24875"/>
    </ligand>
</feature>
<dbReference type="PANTHER" id="PTHR10458">
    <property type="entry name" value="PEPTIDE DEFORMYLASE"/>
    <property type="match status" value="1"/>
</dbReference>
<comment type="similarity">
    <text evidence="1 2">Belongs to the polypeptide deformylase family.</text>
</comment>
<dbReference type="GO" id="GO:0006412">
    <property type="term" value="P:translation"/>
    <property type="evidence" value="ECO:0007669"/>
    <property type="project" value="UniProtKB-UniRule"/>
</dbReference>
<keyword evidence="2" id="KW-0378">Hydrolase</keyword>
<dbReference type="EC" id="3.5.1.88" evidence="2"/>
<protein>
    <recommendedName>
        <fullName evidence="2">Peptide deformylase</fullName>
        <shortName evidence="2">PDF</shortName>
        <ecNumber evidence="2">3.5.1.88</ecNumber>
    </recommendedName>
    <alternativeName>
        <fullName evidence="2">Polypeptide deformylase</fullName>
    </alternativeName>
</protein>
<dbReference type="Gene3D" id="3.90.45.10">
    <property type="entry name" value="Peptide deformylase"/>
    <property type="match status" value="1"/>
</dbReference>
<dbReference type="Proteomes" id="UP000177126">
    <property type="component" value="Unassembled WGS sequence"/>
</dbReference>
<sequence length="161" mass="18089">MILDIKTYPNKILTKKTKRVGEFDAATKKLIDDMVETLYAKKGAGLAANQIGVSKQIIVVDDSRGEGNVKVLINPKIISKKGAVIMVEGCLSFPGLELEIKRPEKIEVEFSDKRGQAQKIKASELLARIICHEVDHLEGKTMLDRLPLLKRLKLKRQLREE</sequence>
<dbReference type="CDD" id="cd00487">
    <property type="entry name" value="Pep_deformylase"/>
    <property type="match status" value="1"/>
</dbReference>
<comment type="function">
    <text evidence="2">Removes the formyl group from the N-terminal Met of newly synthesized proteins. Requires at least a dipeptide for an efficient rate of reaction. N-terminal L-methionine is a prerequisite for activity but the enzyme has broad specificity at other positions.</text>
</comment>
<dbReference type="InterPro" id="IPR036821">
    <property type="entry name" value="Peptide_deformylase_sf"/>
</dbReference>
<evidence type="ECO:0000256" key="1">
    <source>
        <dbReference type="ARBA" id="ARBA00010759"/>
    </source>
</evidence>
<keyword evidence="2" id="KW-0648">Protein biosynthesis</keyword>
<dbReference type="NCBIfam" id="NF001159">
    <property type="entry name" value="PRK00150.1-3"/>
    <property type="match status" value="1"/>
</dbReference>
<dbReference type="HAMAP" id="MF_00163">
    <property type="entry name" value="Pep_deformylase"/>
    <property type="match status" value="1"/>
</dbReference>
<dbReference type="EMBL" id="MHNF01000049">
    <property type="protein sequence ID" value="OGZ39667.1"/>
    <property type="molecule type" value="Genomic_DNA"/>
</dbReference>
<gene>
    <name evidence="2" type="primary">def</name>
    <name evidence="3" type="ORF">A3B04_01450</name>
</gene>
<comment type="catalytic activity">
    <reaction evidence="2">
        <text>N-terminal N-formyl-L-methionyl-[peptide] + H2O = N-terminal L-methionyl-[peptide] + formate</text>
        <dbReference type="Rhea" id="RHEA:24420"/>
        <dbReference type="Rhea" id="RHEA-COMP:10639"/>
        <dbReference type="Rhea" id="RHEA-COMP:10640"/>
        <dbReference type="ChEBI" id="CHEBI:15377"/>
        <dbReference type="ChEBI" id="CHEBI:15740"/>
        <dbReference type="ChEBI" id="CHEBI:49298"/>
        <dbReference type="ChEBI" id="CHEBI:64731"/>
        <dbReference type="EC" id="3.5.1.88"/>
    </reaction>
</comment>
<evidence type="ECO:0000313" key="4">
    <source>
        <dbReference type="Proteomes" id="UP000177126"/>
    </source>
</evidence>
<feature type="active site" evidence="2">
    <location>
        <position position="133"/>
    </location>
</feature>
<dbReference type="Pfam" id="PF01327">
    <property type="entry name" value="Pep_deformylase"/>
    <property type="match status" value="1"/>
</dbReference>
<dbReference type="NCBIfam" id="TIGR00079">
    <property type="entry name" value="pept_deformyl"/>
    <property type="match status" value="1"/>
</dbReference>
<dbReference type="PRINTS" id="PR01576">
    <property type="entry name" value="PDEFORMYLASE"/>
</dbReference>
<proteinExistence type="inferred from homology"/>
<dbReference type="GO" id="GO:0046872">
    <property type="term" value="F:metal ion binding"/>
    <property type="evidence" value="ECO:0007669"/>
    <property type="project" value="UniProtKB-KW"/>
</dbReference>
<dbReference type="PIRSF" id="PIRSF004749">
    <property type="entry name" value="Pep_def"/>
    <property type="match status" value="1"/>
</dbReference>
<dbReference type="SUPFAM" id="SSF56420">
    <property type="entry name" value="Peptide deformylase"/>
    <property type="match status" value="1"/>
</dbReference>
<feature type="binding site" evidence="2">
    <location>
        <position position="132"/>
    </location>
    <ligand>
        <name>Fe cation</name>
        <dbReference type="ChEBI" id="CHEBI:24875"/>
    </ligand>
</feature>
<accession>A0A1G2FPB5</accession>
<feature type="binding site" evidence="2">
    <location>
        <position position="90"/>
    </location>
    <ligand>
        <name>Fe cation</name>
        <dbReference type="ChEBI" id="CHEBI:24875"/>
    </ligand>
</feature>
<reference evidence="3 4" key="1">
    <citation type="journal article" date="2016" name="Nat. Commun.">
        <title>Thousands of microbial genomes shed light on interconnected biogeochemical processes in an aquifer system.</title>
        <authorList>
            <person name="Anantharaman K."/>
            <person name="Brown C.T."/>
            <person name="Hug L.A."/>
            <person name="Sharon I."/>
            <person name="Castelle C.J."/>
            <person name="Probst A.J."/>
            <person name="Thomas B.C."/>
            <person name="Singh A."/>
            <person name="Wilkins M.J."/>
            <person name="Karaoz U."/>
            <person name="Brodie E.L."/>
            <person name="Williams K.H."/>
            <person name="Hubbard S.S."/>
            <person name="Banfield J.F."/>
        </authorList>
    </citation>
    <scope>NUCLEOTIDE SEQUENCE [LARGE SCALE GENOMIC DNA]</scope>
</reference>
<evidence type="ECO:0000256" key="2">
    <source>
        <dbReference type="HAMAP-Rule" id="MF_00163"/>
    </source>
</evidence>
<name>A0A1G2FPB5_9BACT</name>
<dbReference type="AlphaFoldDB" id="A0A1G2FPB5"/>
<comment type="cofactor">
    <cofactor evidence="2">
        <name>Fe(2+)</name>
        <dbReference type="ChEBI" id="CHEBI:29033"/>
    </cofactor>
    <text evidence="2">Binds 1 Fe(2+) ion.</text>
</comment>
<comment type="caution">
    <text evidence="3">The sequence shown here is derived from an EMBL/GenBank/DDBJ whole genome shotgun (WGS) entry which is preliminary data.</text>
</comment>